<dbReference type="RefSeq" id="WP_076515948.1">
    <property type="nucleotide sequence ID" value="NZ_FTOH01000006.1"/>
</dbReference>
<dbReference type="STRING" id="484498.SAMN05421686_10698"/>
<sequence length="98" mass="11399">MKGYTVKIKPTAEADLTQRFQQIAEESHQNAVQWYLSLISAIESLDKLAQRCPIAPEDQDIQRGIRHLIVGRYRVLFCIEGDDVHILHIRHSRHNRVL</sequence>
<keyword evidence="3" id="KW-1185">Reference proteome</keyword>
<reference evidence="3" key="1">
    <citation type="submission" date="2017-01" db="EMBL/GenBank/DDBJ databases">
        <authorList>
            <person name="Varghese N."/>
            <person name="Submissions S."/>
        </authorList>
    </citation>
    <scope>NUCLEOTIDE SEQUENCE [LARGE SCALE GENOMIC DNA]</scope>
    <source>
        <strain evidence="3">DSM 24913</strain>
    </source>
</reference>
<proteinExistence type="predicted"/>
<dbReference type="Gene3D" id="3.30.2310.20">
    <property type="entry name" value="RelE-like"/>
    <property type="match status" value="1"/>
</dbReference>
<evidence type="ECO:0000313" key="2">
    <source>
        <dbReference type="EMBL" id="SIS91870.1"/>
    </source>
</evidence>
<dbReference type="OrthoDB" id="5704130at2"/>
<organism evidence="2 3">
    <name type="scientific">Thalassolituus maritimus</name>
    <dbReference type="NCBI Taxonomy" id="484498"/>
    <lineage>
        <taxon>Bacteria</taxon>
        <taxon>Pseudomonadati</taxon>
        <taxon>Pseudomonadota</taxon>
        <taxon>Gammaproteobacteria</taxon>
        <taxon>Oceanospirillales</taxon>
        <taxon>Oceanospirillaceae</taxon>
        <taxon>Thalassolituus</taxon>
    </lineage>
</organism>
<evidence type="ECO:0000313" key="3">
    <source>
        <dbReference type="Proteomes" id="UP000185639"/>
    </source>
</evidence>
<name>A0A1N7N0I2_9GAMM</name>
<dbReference type="Pfam" id="PF05016">
    <property type="entry name" value="ParE_toxin"/>
    <property type="match status" value="1"/>
</dbReference>
<dbReference type="Proteomes" id="UP000185639">
    <property type="component" value="Unassembled WGS sequence"/>
</dbReference>
<keyword evidence="1" id="KW-1277">Toxin-antitoxin system</keyword>
<protein>
    <submittedName>
        <fullName evidence="2">Plasmid stabilization system protein ParE</fullName>
    </submittedName>
</protein>
<dbReference type="AlphaFoldDB" id="A0A1N7N0I2"/>
<accession>A0A1N7N0I2</accession>
<gene>
    <name evidence="2" type="ORF">SAMN05421686_10698</name>
</gene>
<dbReference type="EMBL" id="FTOH01000006">
    <property type="protein sequence ID" value="SIS91870.1"/>
    <property type="molecule type" value="Genomic_DNA"/>
</dbReference>
<dbReference type="InterPro" id="IPR007712">
    <property type="entry name" value="RelE/ParE_toxin"/>
</dbReference>
<dbReference type="InterPro" id="IPR035093">
    <property type="entry name" value="RelE/ParE_toxin_dom_sf"/>
</dbReference>
<evidence type="ECO:0000256" key="1">
    <source>
        <dbReference type="ARBA" id="ARBA00022649"/>
    </source>
</evidence>